<protein>
    <submittedName>
        <fullName evidence="4">CIC11C00000001790</fullName>
    </submittedName>
</protein>
<dbReference type="Proteomes" id="UP000182259">
    <property type="component" value="Chromosome I"/>
</dbReference>
<dbReference type="PANTHER" id="PTHR14021:SF15">
    <property type="entry name" value="IRON-SULFUR CLUSTER CO-CHAPERONE PROTEIN HSCB"/>
    <property type="match status" value="1"/>
</dbReference>
<dbReference type="SUPFAM" id="SSF47144">
    <property type="entry name" value="HSC20 (HSCB), C-terminal oligomerisation domain"/>
    <property type="match status" value="1"/>
</dbReference>
<dbReference type="GO" id="GO:0044571">
    <property type="term" value="P:[2Fe-2S] cluster assembly"/>
    <property type="evidence" value="ECO:0007669"/>
    <property type="project" value="InterPro"/>
</dbReference>
<name>A0A1L0BAJ3_9ASCO</name>
<comment type="similarity">
    <text evidence="1">Belongs to the HscB family.</text>
</comment>
<dbReference type="InterPro" id="IPR004640">
    <property type="entry name" value="HscB"/>
</dbReference>
<dbReference type="GO" id="GO:0051259">
    <property type="term" value="P:protein complex oligomerization"/>
    <property type="evidence" value="ECO:0007669"/>
    <property type="project" value="InterPro"/>
</dbReference>
<evidence type="ECO:0000256" key="2">
    <source>
        <dbReference type="ARBA" id="ARBA00023186"/>
    </source>
</evidence>
<dbReference type="Gene3D" id="1.10.287.110">
    <property type="entry name" value="DnaJ domain"/>
    <property type="match status" value="1"/>
</dbReference>
<dbReference type="AlphaFoldDB" id="A0A1L0BAJ3"/>
<dbReference type="GO" id="GO:0005739">
    <property type="term" value="C:mitochondrion"/>
    <property type="evidence" value="ECO:0007669"/>
    <property type="project" value="TreeGrafter"/>
</dbReference>
<sequence>MLFRTILPRLAISRAYSSKLSNYFELFPKCFPAGGPPADQFAINLRQLRREYRNVQSEHHPDVIMGSAALSTNSDPTDTTSALVNRAYSTIRNPYTRAAYVIQIHHPEHIDITQDDVSKALISKFQAESPEYSVDYKMLLMTVLDAHESLELAGSEADLESLQTENEARIEETEGAINALLKKKPIVWEEVIIETIRMKYWVNIANGIKDWEPGKPVHLTH</sequence>
<dbReference type="InterPro" id="IPR009073">
    <property type="entry name" value="HscB_oligo_C"/>
</dbReference>
<dbReference type="InterPro" id="IPR036869">
    <property type="entry name" value="J_dom_sf"/>
</dbReference>
<organism evidence="4 5">
    <name type="scientific">Sungouiella intermedia</name>
    <dbReference type="NCBI Taxonomy" id="45354"/>
    <lineage>
        <taxon>Eukaryota</taxon>
        <taxon>Fungi</taxon>
        <taxon>Dikarya</taxon>
        <taxon>Ascomycota</taxon>
        <taxon>Saccharomycotina</taxon>
        <taxon>Pichiomycetes</taxon>
        <taxon>Metschnikowiaceae</taxon>
        <taxon>Sungouiella</taxon>
    </lineage>
</organism>
<keyword evidence="2" id="KW-0143">Chaperone</keyword>
<evidence type="ECO:0000313" key="4">
    <source>
        <dbReference type="EMBL" id="SGZ48398.1"/>
    </source>
</evidence>
<dbReference type="InterPro" id="IPR036386">
    <property type="entry name" value="HscB_C_sf"/>
</dbReference>
<dbReference type="SUPFAM" id="SSF46565">
    <property type="entry name" value="Chaperone J-domain"/>
    <property type="match status" value="1"/>
</dbReference>
<dbReference type="Pfam" id="PF07743">
    <property type="entry name" value="HSCB_C"/>
    <property type="match status" value="1"/>
</dbReference>
<evidence type="ECO:0000259" key="3">
    <source>
        <dbReference type="Pfam" id="PF07743"/>
    </source>
</evidence>
<dbReference type="NCBIfam" id="TIGR00714">
    <property type="entry name" value="hscB"/>
    <property type="match status" value="1"/>
</dbReference>
<evidence type="ECO:0000313" key="5">
    <source>
        <dbReference type="Proteomes" id="UP000182259"/>
    </source>
</evidence>
<gene>
    <name evidence="4" type="ORF">SAMEA4029009_CIC11G00000001790</name>
</gene>
<dbReference type="GO" id="GO:0001671">
    <property type="term" value="F:ATPase activator activity"/>
    <property type="evidence" value="ECO:0007669"/>
    <property type="project" value="InterPro"/>
</dbReference>
<dbReference type="Gene3D" id="1.20.1280.20">
    <property type="entry name" value="HscB, C-terminal domain"/>
    <property type="match status" value="1"/>
</dbReference>
<proteinExistence type="inferred from homology"/>
<dbReference type="PANTHER" id="PTHR14021">
    <property type="entry name" value="IRON-SULFUR CLUSTER CO-CHAPERONE PROTEIN HSCB"/>
    <property type="match status" value="1"/>
</dbReference>
<dbReference type="GO" id="GO:0051087">
    <property type="term" value="F:protein-folding chaperone binding"/>
    <property type="evidence" value="ECO:0007669"/>
    <property type="project" value="InterPro"/>
</dbReference>
<dbReference type="EMBL" id="LT635764">
    <property type="protein sequence ID" value="SGZ48398.1"/>
    <property type="molecule type" value="Genomic_DNA"/>
</dbReference>
<reference evidence="5" key="1">
    <citation type="submission" date="2016-10" db="EMBL/GenBank/DDBJ databases">
        <authorList>
            <person name="Geijer C."/>
            <person name="Jareborg N."/>
            <person name="Dainat J."/>
        </authorList>
    </citation>
    <scope>NUCLEOTIDE SEQUENCE [LARGE SCALE GENOMIC DNA]</scope>
    <source>
        <strain evidence="5">PYCC 4715</strain>
    </source>
</reference>
<feature type="domain" description="Co-chaperone HscB C-terminal oligomerisation" evidence="3">
    <location>
        <begin position="137"/>
        <end position="209"/>
    </location>
</feature>
<accession>A0A1L0BAJ3</accession>
<evidence type="ECO:0000256" key="1">
    <source>
        <dbReference type="ARBA" id="ARBA00010476"/>
    </source>
</evidence>